<dbReference type="Proteomes" id="UP000297258">
    <property type="component" value="Unassembled WGS sequence"/>
</dbReference>
<evidence type="ECO:0000259" key="15">
    <source>
        <dbReference type="Pfam" id="PF18075"/>
    </source>
</evidence>
<comment type="function">
    <text evidence="12">Part of the ABC transporter FtsEX involved in cellular division.</text>
</comment>
<evidence type="ECO:0000256" key="2">
    <source>
        <dbReference type="ARBA" id="ARBA00007379"/>
    </source>
</evidence>
<feature type="transmembrane region" description="Helical" evidence="13">
    <location>
        <begin position="176"/>
        <end position="197"/>
    </location>
</feature>
<dbReference type="PANTHER" id="PTHR47755:SF1">
    <property type="entry name" value="CELL DIVISION PROTEIN FTSX"/>
    <property type="match status" value="1"/>
</dbReference>
<evidence type="ECO:0000256" key="10">
    <source>
        <dbReference type="ARBA" id="ARBA00023136"/>
    </source>
</evidence>
<evidence type="ECO:0000256" key="12">
    <source>
        <dbReference type="PIRNR" id="PIRNR003097"/>
    </source>
</evidence>
<comment type="similarity">
    <text evidence="2 12">Belongs to the ABC-4 integral membrane protein family. FtsX subfamily.</text>
</comment>
<feature type="transmembrane region" description="Helical" evidence="13">
    <location>
        <begin position="271"/>
        <end position="296"/>
    </location>
</feature>
<keyword evidence="9 13" id="KW-1133">Transmembrane helix</keyword>
<evidence type="ECO:0000256" key="3">
    <source>
        <dbReference type="ARBA" id="ARBA00011160"/>
    </source>
</evidence>
<evidence type="ECO:0000256" key="8">
    <source>
        <dbReference type="ARBA" id="ARBA00022692"/>
    </source>
</evidence>
<feature type="transmembrane region" description="Helical" evidence="13">
    <location>
        <begin position="26"/>
        <end position="47"/>
    </location>
</feature>
<dbReference type="Gene3D" id="3.30.70.3040">
    <property type="match status" value="1"/>
</dbReference>
<reference evidence="16 17" key="1">
    <citation type="submission" date="2019-03" db="EMBL/GenBank/DDBJ databases">
        <title>Draft genome of Massilia hortus sp. nov., a novel bacterial species of the Oxalobacteraceae family.</title>
        <authorList>
            <person name="Peta V."/>
            <person name="Raths R."/>
            <person name="Bucking H."/>
        </authorList>
    </citation>
    <scope>NUCLEOTIDE SEQUENCE [LARGE SCALE GENOMIC DNA]</scope>
    <source>
        <strain evidence="16 17">ONC3</strain>
    </source>
</reference>
<evidence type="ECO:0000256" key="11">
    <source>
        <dbReference type="ARBA" id="ARBA00023306"/>
    </source>
</evidence>
<dbReference type="NCBIfam" id="TIGR00439">
    <property type="entry name" value="FtsX_Gneg"/>
    <property type="match status" value="1"/>
</dbReference>
<feature type="domain" description="ABC3 transporter permease C-terminal" evidence="14">
    <location>
        <begin position="184"/>
        <end position="297"/>
    </location>
</feature>
<keyword evidence="5 12" id="KW-1003">Cell membrane</keyword>
<evidence type="ECO:0000259" key="14">
    <source>
        <dbReference type="Pfam" id="PF02687"/>
    </source>
</evidence>
<dbReference type="PIRSF" id="PIRSF003097">
    <property type="entry name" value="FtsX"/>
    <property type="match status" value="1"/>
</dbReference>
<comment type="caution">
    <text evidence="16">The sequence shown here is derived from an EMBL/GenBank/DDBJ whole genome shotgun (WGS) entry which is preliminary data.</text>
</comment>
<evidence type="ECO:0000256" key="1">
    <source>
        <dbReference type="ARBA" id="ARBA00004429"/>
    </source>
</evidence>
<dbReference type="PANTHER" id="PTHR47755">
    <property type="entry name" value="CELL DIVISION PROTEIN FTSX"/>
    <property type="match status" value="1"/>
</dbReference>
<dbReference type="GO" id="GO:0005886">
    <property type="term" value="C:plasma membrane"/>
    <property type="evidence" value="ECO:0007669"/>
    <property type="project" value="UniProtKB-SubCell"/>
</dbReference>
<dbReference type="RefSeq" id="WP_135191329.1">
    <property type="nucleotide sequence ID" value="NZ_SPUM01000130.1"/>
</dbReference>
<dbReference type="EMBL" id="SPUM01000130">
    <property type="protein sequence ID" value="TFW29095.1"/>
    <property type="molecule type" value="Genomic_DNA"/>
</dbReference>
<keyword evidence="8 13" id="KW-0812">Transmembrane</keyword>
<keyword evidence="10 12" id="KW-0472">Membrane</keyword>
<keyword evidence="11 12" id="KW-0131">Cell cycle</keyword>
<evidence type="ECO:0000256" key="4">
    <source>
        <dbReference type="ARBA" id="ARBA00021907"/>
    </source>
</evidence>
<comment type="subunit">
    <text evidence="3">Forms a membrane-associated complex with FtsE.</text>
</comment>
<protein>
    <recommendedName>
        <fullName evidence="4 12">Cell division protein FtsX</fullName>
    </recommendedName>
</protein>
<sequence>MSIWLRQHRFALGAALANVRKAPGSFLFNVVVIAIALALPFAGLTLLDNVRPLSEQLSVDPEISLFMKPDATREQAQAVAPRLAGIVKNGRSRIAFVPREQALATLKDKSGLADVIETLGENPLPDSYVIKLEGFASAGDAARIDTIAQALRALPGVDTVQVDSAWVKRLAALLGVLRLVLLLLAITLGMVVIAVVFNTIRLQVLTQREEIAVSKLLGATDNFIHRPFYYTGALLGLCAGAIALGAVALSLRPLNTEIAQFARLYASEFQLTALAPPALAGLLAISAGLGLVGAMLSVQRHLARLN</sequence>
<evidence type="ECO:0000313" key="16">
    <source>
        <dbReference type="EMBL" id="TFW29095.1"/>
    </source>
</evidence>
<keyword evidence="7 12" id="KW-0132">Cell division</keyword>
<gene>
    <name evidence="16" type="ORF">E4O92_19510</name>
</gene>
<keyword evidence="17" id="KW-1185">Reference proteome</keyword>
<dbReference type="InterPro" id="IPR040690">
    <property type="entry name" value="FtsX_ECD"/>
</dbReference>
<dbReference type="GO" id="GO:0051301">
    <property type="term" value="P:cell division"/>
    <property type="evidence" value="ECO:0007669"/>
    <property type="project" value="UniProtKB-KW"/>
</dbReference>
<organism evidence="16 17">
    <name type="scientific">Massilia horti</name>
    <dbReference type="NCBI Taxonomy" id="2562153"/>
    <lineage>
        <taxon>Bacteria</taxon>
        <taxon>Pseudomonadati</taxon>
        <taxon>Pseudomonadota</taxon>
        <taxon>Betaproteobacteria</taxon>
        <taxon>Burkholderiales</taxon>
        <taxon>Oxalobacteraceae</taxon>
        <taxon>Telluria group</taxon>
        <taxon>Massilia</taxon>
    </lineage>
</organism>
<dbReference type="AlphaFoldDB" id="A0A4Y9SRJ6"/>
<dbReference type="InterPro" id="IPR004513">
    <property type="entry name" value="FtsX"/>
</dbReference>
<evidence type="ECO:0000256" key="9">
    <source>
        <dbReference type="ARBA" id="ARBA00022989"/>
    </source>
</evidence>
<dbReference type="InterPro" id="IPR047590">
    <property type="entry name" value="FtsX_proteobact-type"/>
</dbReference>
<dbReference type="GO" id="GO:0032153">
    <property type="term" value="C:cell division site"/>
    <property type="evidence" value="ECO:0007669"/>
    <property type="project" value="TreeGrafter"/>
</dbReference>
<evidence type="ECO:0000256" key="7">
    <source>
        <dbReference type="ARBA" id="ARBA00022618"/>
    </source>
</evidence>
<accession>A0A4Y9SRJ6</accession>
<dbReference type="Pfam" id="PF18075">
    <property type="entry name" value="FtsX_ECD"/>
    <property type="match status" value="1"/>
</dbReference>
<evidence type="ECO:0000256" key="13">
    <source>
        <dbReference type="SAM" id="Phobius"/>
    </source>
</evidence>
<evidence type="ECO:0000256" key="5">
    <source>
        <dbReference type="ARBA" id="ARBA00022475"/>
    </source>
</evidence>
<keyword evidence="6 12" id="KW-0997">Cell inner membrane</keyword>
<dbReference type="Pfam" id="PF02687">
    <property type="entry name" value="FtsX"/>
    <property type="match status" value="1"/>
</dbReference>
<feature type="domain" description="FtsX extracellular" evidence="15">
    <location>
        <begin position="62"/>
        <end position="160"/>
    </location>
</feature>
<comment type="subcellular location">
    <subcellularLocation>
        <location evidence="1">Cell inner membrane</location>
        <topology evidence="1">Multi-pass membrane protein</topology>
    </subcellularLocation>
</comment>
<evidence type="ECO:0000313" key="17">
    <source>
        <dbReference type="Proteomes" id="UP000297258"/>
    </source>
</evidence>
<name>A0A4Y9SRJ6_9BURK</name>
<evidence type="ECO:0000256" key="6">
    <source>
        <dbReference type="ARBA" id="ARBA00022519"/>
    </source>
</evidence>
<dbReference type="OrthoDB" id="9813411at2"/>
<dbReference type="InterPro" id="IPR003838">
    <property type="entry name" value="ABC3_permease_C"/>
</dbReference>
<feature type="transmembrane region" description="Helical" evidence="13">
    <location>
        <begin position="228"/>
        <end position="251"/>
    </location>
</feature>
<proteinExistence type="inferred from homology"/>